<gene>
    <name evidence="1" type="ORF">CIPAW_13G126100</name>
</gene>
<proteinExistence type="predicted"/>
<evidence type="ECO:0000313" key="2">
    <source>
        <dbReference type="Proteomes" id="UP000811609"/>
    </source>
</evidence>
<protein>
    <submittedName>
        <fullName evidence="1">Uncharacterized protein</fullName>
    </submittedName>
</protein>
<dbReference type="PANTHER" id="PTHR33116">
    <property type="entry name" value="REVERSE TRANSCRIPTASE ZINC-BINDING DOMAIN-CONTAINING PROTEIN-RELATED-RELATED"/>
    <property type="match status" value="1"/>
</dbReference>
<dbReference type="Proteomes" id="UP000811609">
    <property type="component" value="Chromosome 13"/>
</dbReference>
<dbReference type="EMBL" id="CM031821">
    <property type="protein sequence ID" value="KAG6631973.1"/>
    <property type="molecule type" value="Genomic_DNA"/>
</dbReference>
<name>A0A8T1NSW0_CARIL</name>
<sequence length="141" mass="16327">MKYLGLSLGASFKASRIWDGVIEKVEKRLSGWKRLYLSKGGRLTLIKSTLSNLPTYYLSLFPLPVGVANRIEKLFRAFLWGSLGEENKFHLVNWQRVIFPIVNGGLGVRDLNFFNKALLGKWLWSYQKEGDSFWREVIDQK</sequence>
<keyword evidence="2" id="KW-1185">Reference proteome</keyword>
<evidence type="ECO:0000313" key="1">
    <source>
        <dbReference type="EMBL" id="KAG6631973.1"/>
    </source>
</evidence>
<comment type="caution">
    <text evidence="1">The sequence shown here is derived from an EMBL/GenBank/DDBJ whole genome shotgun (WGS) entry which is preliminary data.</text>
</comment>
<dbReference type="PANTHER" id="PTHR33116:SF78">
    <property type="entry name" value="OS12G0587133 PROTEIN"/>
    <property type="match status" value="1"/>
</dbReference>
<reference evidence="1" key="1">
    <citation type="submission" date="2020-12" db="EMBL/GenBank/DDBJ databases">
        <title>WGS assembly of Carya illinoinensis cv. Pawnee.</title>
        <authorList>
            <person name="Platts A."/>
            <person name="Shu S."/>
            <person name="Wright S."/>
            <person name="Barry K."/>
            <person name="Edger P."/>
            <person name="Pires J.C."/>
            <person name="Schmutz J."/>
        </authorList>
    </citation>
    <scope>NUCLEOTIDE SEQUENCE</scope>
    <source>
        <tissue evidence="1">Leaf</tissue>
    </source>
</reference>
<accession>A0A8T1NSW0</accession>
<organism evidence="1 2">
    <name type="scientific">Carya illinoinensis</name>
    <name type="common">Pecan</name>
    <dbReference type="NCBI Taxonomy" id="32201"/>
    <lineage>
        <taxon>Eukaryota</taxon>
        <taxon>Viridiplantae</taxon>
        <taxon>Streptophyta</taxon>
        <taxon>Embryophyta</taxon>
        <taxon>Tracheophyta</taxon>
        <taxon>Spermatophyta</taxon>
        <taxon>Magnoliopsida</taxon>
        <taxon>eudicotyledons</taxon>
        <taxon>Gunneridae</taxon>
        <taxon>Pentapetalae</taxon>
        <taxon>rosids</taxon>
        <taxon>fabids</taxon>
        <taxon>Fagales</taxon>
        <taxon>Juglandaceae</taxon>
        <taxon>Carya</taxon>
    </lineage>
</organism>
<dbReference type="AlphaFoldDB" id="A0A8T1NSW0"/>